<dbReference type="VEuPathDB" id="VectorBase:AALB001740"/>
<dbReference type="AlphaFoldDB" id="A0A182F5J7"/>
<keyword evidence="2" id="KW-1185">Reference proteome</keyword>
<dbReference type="Proteomes" id="UP000069272">
    <property type="component" value="Chromosome 2L"/>
</dbReference>
<evidence type="ECO:0000313" key="1">
    <source>
        <dbReference type="EnsemblMetazoa" id="AALB001740-PA"/>
    </source>
</evidence>
<protein>
    <submittedName>
        <fullName evidence="1">Uncharacterized protein</fullName>
    </submittedName>
</protein>
<proteinExistence type="predicted"/>
<reference evidence="1 2" key="1">
    <citation type="journal article" date="2017" name="G3 (Bethesda)">
        <title>The Physical Genome Mapping of Anopheles albimanus Corrected Scaffold Misassemblies and Identified Interarm Rearrangements in Genus Anopheles.</title>
        <authorList>
            <person name="Artemov G.N."/>
            <person name="Peery A.N."/>
            <person name="Jiang X."/>
            <person name="Tu Z."/>
            <person name="Stegniy V.N."/>
            <person name="Sharakhova M.V."/>
            <person name="Sharakhov I.V."/>
        </authorList>
    </citation>
    <scope>NUCLEOTIDE SEQUENCE [LARGE SCALE GENOMIC DNA]</scope>
    <source>
        <strain evidence="1 2">ALBI9_A</strain>
    </source>
</reference>
<evidence type="ECO:0000313" key="2">
    <source>
        <dbReference type="Proteomes" id="UP000069272"/>
    </source>
</evidence>
<dbReference type="EnsemblMetazoa" id="AALB001740-RA">
    <property type="protein sequence ID" value="AALB001740-PA"/>
    <property type="gene ID" value="AALB001740"/>
</dbReference>
<accession>A0A182F5J7</accession>
<organism evidence="1 2">
    <name type="scientific">Anopheles albimanus</name>
    <name type="common">New world malaria mosquito</name>
    <dbReference type="NCBI Taxonomy" id="7167"/>
    <lineage>
        <taxon>Eukaryota</taxon>
        <taxon>Metazoa</taxon>
        <taxon>Ecdysozoa</taxon>
        <taxon>Arthropoda</taxon>
        <taxon>Hexapoda</taxon>
        <taxon>Insecta</taxon>
        <taxon>Pterygota</taxon>
        <taxon>Neoptera</taxon>
        <taxon>Endopterygota</taxon>
        <taxon>Diptera</taxon>
        <taxon>Nematocera</taxon>
        <taxon>Culicoidea</taxon>
        <taxon>Culicidae</taxon>
        <taxon>Anophelinae</taxon>
        <taxon>Anopheles</taxon>
    </lineage>
</organism>
<reference evidence="1" key="2">
    <citation type="submission" date="2022-08" db="UniProtKB">
        <authorList>
            <consortium name="EnsemblMetazoa"/>
        </authorList>
    </citation>
    <scope>IDENTIFICATION</scope>
    <source>
        <strain evidence="1">STECLA/ALBI9_A</strain>
    </source>
</reference>
<name>A0A182F5J7_ANOAL</name>
<sequence>MEFCRQACRRFSIPFLLLCVAAICREDRTHMRGRLQREARTHSIRWISFPAPFQAGTANKFVTTRSPQTPHGYHVFLIFPRGRYDRSKARRRCGTKKKEETLRPWMASPN</sequence>